<dbReference type="GO" id="GO:0005886">
    <property type="term" value="C:plasma membrane"/>
    <property type="evidence" value="ECO:0007669"/>
    <property type="project" value="UniProtKB-SubCell"/>
</dbReference>
<evidence type="ECO:0000256" key="2">
    <source>
        <dbReference type="ARBA" id="ARBA00022448"/>
    </source>
</evidence>
<evidence type="ECO:0000256" key="8">
    <source>
        <dbReference type="SAM" id="MobiDB-lite"/>
    </source>
</evidence>
<keyword evidence="4 7" id="KW-0812">Transmembrane</keyword>
<dbReference type="Gene3D" id="1.10.3720.10">
    <property type="entry name" value="MetI-like"/>
    <property type="match status" value="1"/>
</dbReference>
<dbReference type="EMBL" id="FNGP01000002">
    <property type="protein sequence ID" value="SDL37817.1"/>
    <property type="molecule type" value="Genomic_DNA"/>
</dbReference>
<feature type="transmembrane region" description="Helical" evidence="7">
    <location>
        <begin position="128"/>
        <end position="149"/>
    </location>
</feature>
<dbReference type="PANTHER" id="PTHR30193:SF1">
    <property type="entry name" value="ABC TRANSPORTER PERMEASE PROTEIN YESP-RELATED"/>
    <property type="match status" value="1"/>
</dbReference>
<evidence type="ECO:0000256" key="6">
    <source>
        <dbReference type="ARBA" id="ARBA00023136"/>
    </source>
</evidence>
<feature type="transmembrane region" description="Helical" evidence="7">
    <location>
        <begin position="181"/>
        <end position="204"/>
    </location>
</feature>
<dbReference type="STRING" id="686624.SAMN04488242_1304"/>
<name>A0A1G9JJS1_9ACTN</name>
<comment type="similarity">
    <text evidence="7">Belongs to the binding-protein-dependent transport system permease family.</text>
</comment>
<evidence type="ECO:0000256" key="7">
    <source>
        <dbReference type="RuleBase" id="RU363032"/>
    </source>
</evidence>
<feature type="transmembrane region" description="Helical" evidence="7">
    <location>
        <begin position="225"/>
        <end position="249"/>
    </location>
</feature>
<evidence type="ECO:0000256" key="3">
    <source>
        <dbReference type="ARBA" id="ARBA00022475"/>
    </source>
</evidence>
<sequence length="322" mass="35702">MATRQLAAEYQPRRGRRAQRSREKYNRKEAIAGLLFITPWIIGFLVFTVISMSYSLVLSFTDYDLATNTMDPVGTENFEQLAQNPRVLRSLGNTFTFALMAVPVEVSMALLIAMLLNSVRRGAGLFRVIYYLPKMTPAVATAAVFLLLLNGNQGAINKGLDMIGIQGPQWLLDPDWVKPSIVVMSAWSVAGSAVILLAALQAVPKELYESAALDGAGRLSRFRNITLPMISPTLFFIVITLTIASLQVFDQAYLLFYRDGANSAAPEAALFYGVYLYQQAFQQFNFGLAAAMAWLLFVIILLITVVQLKVGERLVYYEGGKR</sequence>
<dbReference type="PROSITE" id="PS50928">
    <property type="entry name" value="ABC_TM1"/>
    <property type="match status" value="1"/>
</dbReference>
<dbReference type="CDD" id="cd06261">
    <property type="entry name" value="TM_PBP2"/>
    <property type="match status" value="1"/>
</dbReference>
<organism evidence="10 11">
    <name type="scientific">Tessaracoccus oleiagri</name>
    <dbReference type="NCBI Taxonomy" id="686624"/>
    <lineage>
        <taxon>Bacteria</taxon>
        <taxon>Bacillati</taxon>
        <taxon>Actinomycetota</taxon>
        <taxon>Actinomycetes</taxon>
        <taxon>Propionibacteriales</taxon>
        <taxon>Propionibacteriaceae</taxon>
        <taxon>Tessaracoccus</taxon>
    </lineage>
</organism>
<dbReference type="PANTHER" id="PTHR30193">
    <property type="entry name" value="ABC TRANSPORTER PERMEASE PROTEIN"/>
    <property type="match status" value="1"/>
</dbReference>
<protein>
    <submittedName>
        <fullName evidence="10">Carbohydrate ABC transporter membrane protein 1, CUT1 family (TC 3.A.1.1.-)</fullName>
    </submittedName>
</protein>
<comment type="subcellular location">
    <subcellularLocation>
        <location evidence="1 7">Cell membrane</location>
        <topology evidence="1 7">Multi-pass membrane protein</topology>
    </subcellularLocation>
</comment>
<dbReference type="Pfam" id="PF00528">
    <property type="entry name" value="BPD_transp_1"/>
    <property type="match status" value="1"/>
</dbReference>
<dbReference type="Proteomes" id="UP000199475">
    <property type="component" value="Unassembled WGS sequence"/>
</dbReference>
<evidence type="ECO:0000313" key="10">
    <source>
        <dbReference type="EMBL" id="SDL37817.1"/>
    </source>
</evidence>
<evidence type="ECO:0000256" key="1">
    <source>
        <dbReference type="ARBA" id="ARBA00004651"/>
    </source>
</evidence>
<evidence type="ECO:0000256" key="4">
    <source>
        <dbReference type="ARBA" id="ARBA00022692"/>
    </source>
</evidence>
<feature type="domain" description="ABC transmembrane type-1" evidence="9">
    <location>
        <begin position="91"/>
        <end position="307"/>
    </location>
</feature>
<keyword evidence="3" id="KW-1003">Cell membrane</keyword>
<dbReference type="GO" id="GO:0055085">
    <property type="term" value="P:transmembrane transport"/>
    <property type="evidence" value="ECO:0007669"/>
    <property type="project" value="InterPro"/>
</dbReference>
<evidence type="ECO:0000313" key="11">
    <source>
        <dbReference type="Proteomes" id="UP000199475"/>
    </source>
</evidence>
<feature type="region of interest" description="Disordered" evidence="8">
    <location>
        <begin position="1"/>
        <end position="22"/>
    </location>
</feature>
<dbReference type="InterPro" id="IPR000515">
    <property type="entry name" value="MetI-like"/>
</dbReference>
<proteinExistence type="inferred from homology"/>
<dbReference type="SUPFAM" id="SSF161098">
    <property type="entry name" value="MetI-like"/>
    <property type="match status" value="1"/>
</dbReference>
<feature type="transmembrane region" description="Helical" evidence="7">
    <location>
        <begin position="30"/>
        <end position="54"/>
    </location>
</feature>
<feature type="transmembrane region" description="Helical" evidence="7">
    <location>
        <begin position="95"/>
        <end position="116"/>
    </location>
</feature>
<accession>A0A1G9JJS1</accession>
<evidence type="ECO:0000256" key="5">
    <source>
        <dbReference type="ARBA" id="ARBA00022989"/>
    </source>
</evidence>
<dbReference type="InterPro" id="IPR051393">
    <property type="entry name" value="ABC_transporter_permease"/>
</dbReference>
<reference evidence="10 11" key="1">
    <citation type="submission" date="2016-10" db="EMBL/GenBank/DDBJ databases">
        <authorList>
            <person name="de Groot N.N."/>
        </authorList>
    </citation>
    <scope>NUCLEOTIDE SEQUENCE [LARGE SCALE GENOMIC DNA]</scope>
    <source>
        <strain evidence="10 11">CGMCC 1.9159</strain>
    </source>
</reference>
<keyword evidence="5 7" id="KW-1133">Transmembrane helix</keyword>
<gene>
    <name evidence="10" type="ORF">SAMN04488242_1304</name>
</gene>
<keyword evidence="11" id="KW-1185">Reference proteome</keyword>
<keyword evidence="6 7" id="KW-0472">Membrane</keyword>
<feature type="transmembrane region" description="Helical" evidence="7">
    <location>
        <begin position="284"/>
        <end position="306"/>
    </location>
</feature>
<dbReference type="AlphaFoldDB" id="A0A1G9JJS1"/>
<dbReference type="InterPro" id="IPR035906">
    <property type="entry name" value="MetI-like_sf"/>
</dbReference>
<keyword evidence="2 7" id="KW-0813">Transport</keyword>
<evidence type="ECO:0000259" key="9">
    <source>
        <dbReference type="PROSITE" id="PS50928"/>
    </source>
</evidence>